<dbReference type="InterPro" id="IPR052552">
    <property type="entry name" value="YeaO-like"/>
</dbReference>
<dbReference type="Pfam" id="PF22752">
    <property type="entry name" value="DUF488-N3i"/>
    <property type="match status" value="1"/>
</dbReference>
<dbReference type="PANTHER" id="PTHR36849">
    <property type="entry name" value="CYTOPLASMIC PROTEIN-RELATED"/>
    <property type="match status" value="1"/>
</dbReference>
<dbReference type="EMBL" id="CP062006">
    <property type="protein sequence ID" value="QTC86315.1"/>
    <property type="molecule type" value="Genomic_DNA"/>
</dbReference>
<dbReference type="PANTHER" id="PTHR36849:SF1">
    <property type="entry name" value="CYTOPLASMIC PROTEIN"/>
    <property type="match status" value="1"/>
</dbReference>
<evidence type="ECO:0000313" key="1">
    <source>
        <dbReference type="EMBL" id="QTC86315.1"/>
    </source>
</evidence>
<protein>
    <submittedName>
        <fullName evidence="1">DUF488 domain-containing protein</fullName>
    </submittedName>
</protein>
<organism evidence="1 2">
    <name type="scientific">Brevundimonas pondensis</name>
    <dbReference type="NCBI Taxonomy" id="2774189"/>
    <lineage>
        <taxon>Bacteria</taxon>
        <taxon>Pseudomonadati</taxon>
        <taxon>Pseudomonadota</taxon>
        <taxon>Alphaproteobacteria</taxon>
        <taxon>Caulobacterales</taxon>
        <taxon>Caulobacteraceae</taxon>
        <taxon>Brevundimonas</taxon>
    </lineage>
</organism>
<evidence type="ECO:0000313" key="2">
    <source>
        <dbReference type="Proteomes" id="UP000663942"/>
    </source>
</evidence>
<dbReference type="Proteomes" id="UP000663942">
    <property type="component" value="Chromosome"/>
</dbReference>
<keyword evidence="2" id="KW-1185">Reference proteome</keyword>
<dbReference type="RefSeq" id="WP_207821558.1">
    <property type="nucleotide sequence ID" value="NZ_CP062006.1"/>
</dbReference>
<proteinExistence type="predicted"/>
<sequence length="123" mass="13850">MVNGPVILKRAYEAASPDDGQRVLVDRLWPRGVSKEKAAIDLWLKEIAPTTALRQWFGHDPELWEEFQQRYRAELDANGEAVGQLRDVIRKGRTTLVYGARDQAHNDAVVLADYMAEAISADS</sequence>
<gene>
    <name evidence="1" type="ORF">IFE19_09005</name>
</gene>
<name>A0ABX7SHN5_9CAUL</name>
<reference evidence="1 2" key="1">
    <citation type="submission" date="2020-09" db="EMBL/GenBank/DDBJ databases">
        <title>Brevundimonas sp. LVF1 isolated from an oligotrophic pond in Goettingen, Germany.</title>
        <authorList>
            <person name="Friedrich I."/>
            <person name="Klassen A."/>
            <person name="Neubauer H."/>
            <person name="Schneider D."/>
            <person name="Hertel R."/>
            <person name="Daniel R."/>
        </authorList>
    </citation>
    <scope>NUCLEOTIDE SEQUENCE [LARGE SCALE GENOMIC DNA]</scope>
    <source>
        <strain evidence="1 2">LVF1</strain>
    </source>
</reference>
<accession>A0ABX7SHN5</accession>